<gene>
    <name evidence="3" type="ORF">ATANTOWER_029235</name>
</gene>
<sequence>MVGGILLGLGNILSTRVVEGATRCTPSTGVPDLHLIVDALEEYLGAKPPVLRRQSVLPMCTCAVWVYPLIRNRVLTWISYLLFDLGFPSFLAVWFVSLRPLDSRIPNLHCNLRGLSTCLEPKKPRSLCALLWLTDLRKT</sequence>
<keyword evidence="1" id="KW-0812">Transmembrane</keyword>
<protein>
    <submittedName>
        <fullName evidence="3">Uncharacterized protein</fullName>
    </submittedName>
</protein>
<keyword evidence="4" id="KW-1185">Reference proteome</keyword>
<keyword evidence="1" id="KW-0472">Membrane</keyword>
<keyword evidence="1" id="KW-1133">Transmembrane helix</keyword>
<dbReference type="Proteomes" id="UP001345963">
    <property type="component" value="Unassembled WGS sequence"/>
</dbReference>
<evidence type="ECO:0000256" key="2">
    <source>
        <dbReference type="SAM" id="SignalP"/>
    </source>
</evidence>
<evidence type="ECO:0000256" key="1">
    <source>
        <dbReference type="SAM" id="Phobius"/>
    </source>
</evidence>
<comment type="caution">
    <text evidence="3">The sequence shown here is derived from an EMBL/GenBank/DDBJ whole genome shotgun (WGS) entry which is preliminary data.</text>
</comment>
<reference evidence="3 4" key="1">
    <citation type="submission" date="2021-07" db="EMBL/GenBank/DDBJ databases">
        <authorList>
            <person name="Palmer J.M."/>
        </authorList>
    </citation>
    <scope>NUCLEOTIDE SEQUENCE [LARGE SCALE GENOMIC DNA]</scope>
    <source>
        <strain evidence="3 4">AT_MEX2019</strain>
        <tissue evidence="3">Muscle</tissue>
    </source>
</reference>
<evidence type="ECO:0000313" key="3">
    <source>
        <dbReference type="EMBL" id="MED6237611.1"/>
    </source>
</evidence>
<organism evidence="3 4">
    <name type="scientific">Ataeniobius toweri</name>
    <dbReference type="NCBI Taxonomy" id="208326"/>
    <lineage>
        <taxon>Eukaryota</taxon>
        <taxon>Metazoa</taxon>
        <taxon>Chordata</taxon>
        <taxon>Craniata</taxon>
        <taxon>Vertebrata</taxon>
        <taxon>Euteleostomi</taxon>
        <taxon>Actinopterygii</taxon>
        <taxon>Neopterygii</taxon>
        <taxon>Teleostei</taxon>
        <taxon>Neoteleostei</taxon>
        <taxon>Acanthomorphata</taxon>
        <taxon>Ovalentaria</taxon>
        <taxon>Atherinomorphae</taxon>
        <taxon>Cyprinodontiformes</taxon>
        <taxon>Goodeidae</taxon>
        <taxon>Ataeniobius</taxon>
    </lineage>
</organism>
<accession>A0ABU7AHD1</accession>
<feature type="transmembrane region" description="Helical" evidence="1">
    <location>
        <begin position="77"/>
        <end position="96"/>
    </location>
</feature>
<evidence type="ECO:0000313" key="4">
    <source>
        <dbReference type="Proteomes" id="UP001345963"/>
    </source>
</evidence>
<feature type="signal peptide" evidence="2">
    <location>
        <begin position="1"/>
        <end position="20"/>
    </location>
</feature>
<proteinExistence type="predicted"/>
<feature type="chain" id="PRO_5047023927" evidence="2">
    <location>
        <begin position="21"/>
        <end position="139"/>
    </location>
</feature>
<name>A0ABU7AHD1_9TELE</name>
<keyword evidence="2" id="KW-0732">Signal</keyword>
<dbReference type="EMBL" id="JAHUTI010017357">
    <property type="protein sequence ID" value="MED6237611.1"/>
    <property type="molecule type" value="Genomic_DNA"/>
</dbReference>